<dbReference type="SMART" id="SM00220">
    <property type="entry name" value="S_TKc"/>
    <property type="match status" value="1"/>
</dbReference>
<dbReference type="PROSITE" id="PS50011">
    <property type="entry name" value="PROTEIN_KINASE_DOM"/>
    <property type="match status" value="1"/>
</dbReference>
<accession>A0A9P7VCR7</accession>
<feature type="compositionally biased region" description="Low complexity" evidence="6">
    <location>
        <begin position="738"/>
        <end position="750"/>
    </location>
</feature>
<evidence type="ECO:0000256" key="3">
    <source>
        <dbReference type="ARBA" id="ARBA00022741"/>
    </source>
</evidence>
<dbReference type="GO" id="GO:0010506">
    <property type="term" value="P:regulation of autophagy"/>
    <property type="evidence" value="ECO:0007669"/>
    <property type="project" value="InterPro"/>
</dbReference>
<evidence type="ECO:0000259" key="7">
    <source>
        <dbReference type="PROSITE" id="PS50011"/>
    </source>
</evidence>
<dbReference type="GO" id="GO:0004674">
    <property type="term" value="F:protein serine/threonine kinase activity"/>
    <property type="evidence" value="ECO:0007669"/>
    <property type="project" value="UniProtKB-EC"/>
</dbReference>
<feature type="compositionally biased region" description="Low complexity" evidence="6">
    <location>
        <begin position="416"/>
        <end position="427"/>
    </location>
</feature>
<organism evidence="8 9">
    <name type="scientific">Scheffersomyces spartinae</name>
    <dbReference type="NCBI Taxonomy" id="45513"/>
    <lineage>
        <taxon>Eukaryota</taxon>
        <taxon>Fungi</taxon>
        <taxon>Dikarya</taxon>
        <taxon>Ascomycota</taxon>
        <taxon>Saccharomycotina</taxon>
        <taxon>Pichiomycetes</taxon>
        <taxon>Debaryomycetaceae</taxon>
        <taxon>Scheffersomyces</taxon>
    </lineage>
</organism>
<feature type="compositionally biased region" description="Low complexity" evidence="6">
    <location>
        <begin position="705"/>
        <end position="714"/>
    </location>
</feature>
<feature type="region of interest" description="Disordered" evidence="6">
    <location>
        <begin position="647"/>
        <end position="754"/>
    </location>
</feature>
<dbReference type="PROSITE" id="PS00108">
    <property type="entry name" value="PROTEIN_KINASE_ST"/>
    <property type="match status" value="1"/>
</dbReference>
<keyword evidence="9" id="KW-1185">Reference proteome</keyword>
<dbReference type="GO" id="GO:0005776">
    <property type="term" value="C:autophagosome"/>
    <property type="evidence" value="ECO:0007669"/>
    <property type="project" value="TreeGrafter"/>
</dbReference>
<feature type="compositionally biased region" description="Low complexity" evidence="6">
    <location>
        <begin position="71"/>
        <end position="97"/>
    </location>
</feature>
<keyword evidence="2" id="KW-0808">Transferase</keyword>
<dbReference type="GO" id="GO:0016020">
    <property type="term" value="C:membrane"/>
    <property type="evidence" value="ECO:0007669"/>
    <property type="project" value="TreeGrafter"/>
</dbReference>
<feature type="domain" description="Protein kinase" evidence="7">
    <location>
        <begin position="17"/>
        <end position="336"/>
    </location>
</feature>
<feature type="region of interest" description="Disordered" evidence="6">
    <location>
        <begin position="529"/>
        <end position="560"/>
    </location>
</feature>
<dbReference type="RefSeq" id="XP_043050872.1">
    <property type="nucleotide sequence ID" value="XM_043194548.1"/>
</dbReference>
<dbReference type="Gene3D" id="1.10.510.10">
    <property type="entry name" value="Transferase(Phosphotransferase) domain 1"/>
    <property type="match status" value="1"/>
</dbReference>
<dbReference type="InterPro" id="IPR008271">
    <property type="entry name" value="Ser/Thr_kinase_AS"/>
</dbReference>
<dbReference type="InterPro" id="IPR011009">
    <property type="entry name" value="Kinase-like_dom_sf"/>
</dbReference>
<dbReference type="GeneID" id="66117227"/>
<reference evidence="8" key="1">
    <citation type="submission" date="2021-03" db="EMBL/GenBank/DDBJ databases">
        <authorList>
            <person name="Palmer J.M."/>
        </authorList>
    </citation>
    <scope>NUCLEOTIDE SEQUENCE</scope>
    <source>
        <strain evidence="8">ARV_011</strain>
    </source>
</reference>
<dbReference type="GO" id="GO:0000045">
    <property type="term" value="P:autophagosome assembly"/>
    <property type="evidence" value="ECO:0007669"/>
    <property type="project" value="TreeGrafter"/>
</dbReference>
<dbReference type="Proteomes" id="UP000790833">
    <property type="component" value="Unassembled WGS sequence"/>
</dbReference>
<protein>
    <recommendedName>
        <fullName evidence="1">non-specific serine/threonine protein kinase</fullName>
        <ecNumber evidence="1">2.7.11.1</ecNumber>
    </recommendedName>
</protein>
<comment type="caution">
    <text evidence="8">The sequence shown here is derived from an EMBL/GenBank/DDBJ whole genome shotgun (WGS) entry which is preliminary data.</text>
</comment>
<feature type="compositionally biased region" description="Polar residues" evidence="6">
    <location>
        <begin position="529"/>
        <end position="551"/>
    </location>
</feature>
<dbReference type="EC" id="2.7.11.1" evidence="1"/>
<dbReference type="SUPFAM" id="SSF56112">
    <property type="entry name" value="Protein kinase-like (PK-like)"/>
    <property type="match status" value="1"/>
</dbReference>
<feature type="compositionally biased region" description="Low complexity" evidence="6">
    <location>
        <begin position="483"/>
        <end position="494"/>
    </location>
</feature>
<feature type="compositionally biased region" description="Polar residues" evidence="6">
    <location>
        <begin position="921"/>
        <end position="933"/>
    </location>
</feature>
<name>A0A9P7VCR7_9ASCO</name>
<dbReference type="GO" id="GO:0005829">
    <property type="term" value="C:cytosol"/>
    <property type="evidence" value="ECO:0007669"/>
    <property type="project" value="TreeGrafter"/>
</dbReference>
<evidence type="ECO:0000256" key="4">
    <source>
        <dbReference type="ARBA" id="ARBA00022777"/>
    </source>
</evidence>
<proteinExistence type="predicted"/>
<feature type="compositionally biased region" description="Low complexity" evidence="6">
    <location>
        <begin position="1114"/>
        <end position="1124"/>
    </location>
</feature>
<evidence type="ECO:0000256" key="1">
    <source>
        <dbReference type="ARBA" id="ARBA00012513"/>
    </source>
</evidence>
<keyword evidence="3" id="KW-0547">Nucleotide-binding</keyword>
<dbReference type="AlphaFoldDB" id="A0A9P7VCR7"/>
<feature type="region of interest" description="Disordered" evidence="6">
    <location>
        <begin position="921"/>
        <end position="996"/>
    </location>
</feature>
<dbReference type="OrthoDB" id="4062651at2759"/>
<dbReference type="GO" id="GO:0000407">
    <property type="term" value="C:phagophore assembly site"/>
    <property type="evidence" value="ECO:0007669"/>
    <property type="project" value="TreeGrafter"/>
</dbReference>
<feature type="region of interest" description="Disordered" evidence="6">
    <location>
        <begin position="1059"/>
        <end position="1148"/>
    </location>
</feature>
<dbReference type="InterPro" id="IPR045269">
    <property type="entry name" value="Atg1-like"/>
</dbReference>
<keyword evidence="4" id="KW-0418">Kinase</keyword>
<feature type="region of interest" description="Disordered" evidence="6">
    <location>
        <begin position="71"/>
        <end position="103"/>
    </location>
</feature>
<feature type="compositionally biased region" description="Polar residues" evidence="6">
    <location>
        <begin position="447"/>
        <end position="463"/>
    </location>
</feature>
<gene>
    <name evidence="8" type="ORF">KQ657_003853</name>
</gene>
<sequence>MDTYEDYNQGALLNNRYKKVEDISEGSYGLVSLAKDTLAKSNSSNLVAVKFIYPVDYNTSKSRIISDDATYSSSSATSSSRISADSTSSSRVSSTSDNKNIKGKKVAESKSAVLRTLRDEAFKEIRIHDILGIHPNIVSLYDHFDSCLVLEYCSRGDLYEAIQNGNGPTTSQDIKDVFHQILSGLEYCHSRGVYHRDLKPENILIAEDWSIKLCDWGLATTSRIVTDKSEFEIGSERYMAPELFDHNIESYDACKVDIWSVGIILLTVVFHKNPFQVANTTDKRFLQFVSNREALFDFFSSMSYDMFLILRYSLNIDPNNRDLSNLKYELDRIKYFTIDEENWGSEYDEEDKEDYEFEFEDDDDMNTDGEAFFKPLCGLNLSPIRVSIMERIEGANLKSLEPVKTPINATAMMTGSNSPTSSSFNASEEMKQNPEPETELATIPPISVQSPSLQKIPQSSESVPQKKPVDISSTKEIINAPGTTSSIKTSSTASTADHVAFADISVEAPSEEPSAKFFKVVLDKELINSTPTTSEGEGQASVSKSSANNLDGVSVPPHNRRADALLSDTTRLRPIPIGGVHAKFRNTRKPFGVASYNAQANAGSRIVGATVPPSSAGSYSRFNREDFFTPKSVASLYIDKYHGFKQNGQSEWKPAPRVGNGNGNGYQSRNRHNWKKNKSYNNNHSHHSNGHSHNHNHSHNHHYGSGRQGNSNNVNGGGNSYGYNSGKNKNRQYSKQNGTLGTATGTASSSQFKRKSITSVNGGNSLPTIGFAGHHGQSPSVAAVGTHANNKARKNSLPIVQSPANAIASNTSSLATSTGRYIPPFLRSPNYAKSPNIGPLTETIDDLSLDDEVFHLEEDFEDSTTHGMNTNVHPGSGMGPHGSATLTGNEPHYPMSFNSNQKRMAYKSPLYSAMTIDYTSSANSSQRSGTSIGKTLHPPLSANGTTNEINRRYSSGLAQLNGSGTSQQQQQHLQDQHELHTSRPVEVGPGSIHTIDGTACGSAANSTGKYVPPFRRGSHSGAVAASITSAINGELNNGYSSLNSSISSLPLYPFEVGGNSRSKVPMRNSETTPLSSSLMGGRSGPSSQPHGNIHLHQSQHLSYSPSPQHGHTRSQGQTQSQSHSQPPPVSPLQPSRRHNGMEVVDSQGIFGKEFEWGAREKRDWSDYND</sequence>
<feature type="region of interest" description="Disordered" evidence="6">
    <location>
        <begin position="409"/>
        <end position="494"/>
    </location>
</feature>
<dbReference type="PANTHER" id="PTHR24348:SF22">
    <property type="entry name" value="NON-SPECIFIC SERINE_THREONINE PROTEIN KINASE"/>
    <property type="match status" value="1"/>
</dbReference>
<evidence type="ECO:0000256" key="5">
    <source>
        <dbReference type="ARBA" id="ARBA00022840"/>
    </source>
</evidence>
<dbReference type="InterPro" id="IPR000719">
    <property type="entry name" value="Prot_kinase_dom"/>
</dbReference>
<dbReference type="EMBL" id="JAHMUF010000004">
    <property type="protein sequence ID" value="KAG7195325.1"/>
    <property type="molecule type" value="Genomic_DNA"/>
</dbReference>
<dbReference type="GO" id="GO:0005524">
    <property type="term" value="F:ATP binding"/>
    <property type="evidence" value="ECO:0007669"/>
    <property type="project" value="UniProtKB-KW"/>
</dbReference>
<feature type="compositionally biased region" description="Basic residues" evidence="6">
    <location>
        <begin position="669"/>
        <end position="704"/>
    </location>
</feature>
<feature type="compositionally biased region" description="Polar residues" evidence="6">
    <location>
        <begin position="942"/>
        <end position="966"/>
    </location>
</feature>
<evidence type="ECO:0000313" key="8">
    <source>
        <dbReference type="EMBL" id="KAG7195325.1"/>
    </source>
</evidence>
<dbReference type="Pfam" id="PF00069">
    <property type="entry name" value="Pkinase"/>
    <property type="match status" value="1"/>
</dbReference>
<feature type="compositionally biased region" description="Polar residues" evidence="6">
    <location>
        <begin position="1068"/>
        <end position="1109"/>
    </location>
</feature>
<dbReference type="PANTHER" id="PTHR24348">
    <property type="entry name" value="SERINE/THREONINE-PROTEIN KINASE UNC-51-RELATED"/>
    <property type="match status" value="1"/>
</dbReference>
<evidence type="ECO:0000313" key="9">
    <source>
        <dbReference type="Proteomes" id="UP000790833"/>
    </source>
</evidence>
<evidence type="ECO:0000256" key="6">
    <source>
        <dbReference type="SAM" id="MobiDB-lite"/>
    </source>
</evidence>
<feature type="compositionally biased region" description="Basic and acidic residues" evidence="6">
    <location>
        <begin position="974"/>
        <end position="983"/>
    </location>
</feature>
<evidence type="ECO:0000256" key="2">
    <source>
        <dbReference type="ARBA" id="ARBA00022679"/>
    </source>
</evidence>
<keyword evidence="5" id="KW-0067">ATP-binding</keyword>